<name>A0ABV7MD42_9PROT</name>
<evidence type="ECO:0000313" key="2">
    <source>
        <dbReference type="Proteomes" id="UP001595607"/>
    </source>
</evidence>
<keyword evidence="2" id="KW-1185">Reference proteome</keyword>
<dbReference type="Proteomes" id="UP001595607">
    <property type="component" value="Unassembled WGS sequence"/>
</dbReference>
<protein>
    <submittedName>
        <fullName evidence="1">Uncharacterized protein</fullName>
    </submittedName>
</protein>
<organism evidence="1 2">
    <name type="scientific">Parvularcula lutaonensis</name>
    <dbReference type="NCBI Taxonomy" id="491923"/>
    <lineage>
        <taxon>Bacteria</taxon>
        <taxon>Pseudomonadati</taxon>
        <taxon>Pseudomonadota</taxon>
        <taxon>Alphaproteobacteria</taxon>
        <taxon>Parvularculales</taxon>
        <taxon>Parvularculaceae</taxon>
        <taxon>Parvularcula</taxon>
    </lineage>
</organism>
<dbReference type="RefSeq" id="WP_189575349.1">
    <property type="nucleotide sequence ID" value="NZ_BMXU01000002.1"/>
</dbReference>
<accession>A0ABV7MD42</accession>
<evidence type="ECO:0000313" key="1">
    <source>
        <dbReference type="EMBL" id="MFC3303116.1"/>
    </source>
</evidence>
<gene>
    <name evidence="1" type="ORF">ACFONP_10270</name>
</gene>
<dbReference type="EMBL" id="JBHRVA010000003">
    <property type="protein sequence ID" value="MFC3303116.1"/>
    <property type="molecule type" value="Genomic_DNA"/>
</dbReference>
<reference evidence="2" key="1">
    <citation type="journal article" date="2019" name="Int. J. Syst. Evol. Microbiol.">
        <title>The Global Catalogue of Microorganisms (GCM) 10K type strain sequencing project: providing services to taxonomists for standard genome sequencing and annotation.</title>
        <authorList>
            <consortium name="The Broad Institute Genomics Platform"/>
            <consortium name="The Broad Institute Genome Sequencing Center for Infectious Disease"/>
            <person name="Wu L."/>
            <person name="Ma J."/>
        </authorList>
    </citation>
    <scope>NUCLEOTIDE SEQUENCE [LARGE SCALE GENOMIC DNA]</scope>
    <source>
        <strain evidence="2">KCTC 22245</strain>
    </source>
</reference>
<comment type="caution">
    <text evidence="1">The sequence shown here is derived from an EMBL/GenBank/DDBJ whole genome shotgun (WGS) entry which is preliminary data.</text>
</comment>
<proteinExistence type="predicted"/>
<sequence length="220" mass="25367">MTSAWLASDWPQELDLIGQVRHRVRNAYQNGSGSTGPLFPLLQLEKWPADDVGQRAWARFNGALDTLADTGEGFQRFFEARKRREKPNLFELFGFLHAMYVQSDCLKGMCHSLRMDCDPLGNPLVREVREIRNRLCGHLAYSDRASEHSSAMWNENDIEVEGFAVWIYSDGDTWSGSHEFKYSDLYSKHQKGLGSEFLIFEAELIERRRLGWTWDSLGKV</sequence>